<proteinExistence type="predicted"/>
<feature type="compositionally biased region" description="Low complexity" evidence="1">
    <location>
        <begin position="107"/>
        <end position="116"/>
    </location>
</feature>
<name>A0A8P0PJG9_CANLF</name>
<organism evidence="2 3">
    <name type="scientific">Canis lupus familiaris</name>
    <name type="common">Dog</name>
    <name type="synonym">Canis familiaris</name>
    <dbReference type="NCBI Taxonomy" id="9615"/>
    <lineage>
        <taxon>Eukaryota</taxon>
        <taxon>Metazoa</taxon>
        <taxon>Chordata</taxon>
        <taxon>Craniata</taxon>
        <taxon>Vertebrata</taxon>
        <taxon>Euteleostomi</taxon>
        <taxon>Mammalia</taxon>
        <taxon>Eutheria</taxon>
        <taxon>Laurasiatheria</taxon>
        <taxon>Carnivora</taxon>
        <taxon>Caniformia</taxon>
        <taxon>Canidae</taxon>
        <taxon>Canis</taxon>
    </lineage>
</organism>
<feature type="region of interest" description="Disordered" evidence="1">
    <location>
        <begin position="104"/>
        <end position="151"/>
    </location>
</feature>
<protein>
    <submittedName>
        <fullName evidence="2">Uncharacterized protein</fullName>
    </submittedName>
</protein>
<sequence>SLRRLQKCPPPLRAAPDSGAPARPPSPSPGRSTGSGAAPTVLPRGGSRVHCLGGGGGGGGGGGAVSGGRGAGAGAGAGAASPRSWAARSGLCALTLRPVEAPRAESAVTRAARTTPPARPERGGGRGRGLRGGRRVRGLTPPTMPTCTPFPWRRGAQLGKEVAVQGPWGCGPRRRVHVPREPRDRQMMRTEKPGLLLLRTKLGCRSETRKETCLLSHRLQTW</sequence>
<reference evidence="2" key="2">
    <citation type="submission" date="2025-08" db="UniProtKB">
        <authorList>
            <consortium name="Ensembl"/>
        </authorList>
    </citation>
    <scope>IDENTIFICATION</scope>
</reference>
<feature type="compositionally biased region" description="Low complexity" evidence="1">
    <location>
        <begin position="29"/>
        <end position="51"/>
    </location>
</feature>
<evidence type="ECO:0000313" key="2">
    <source>
        <dbReference type="Ensembl" id="ENSCAFP00000069893.1"/>
    </source>
</evidence>
<dbReference type="Proteomes" id="UP000002254">
    <property type="component" value="Chromosome 5"/>
</dbReference>
<feature type="compositionally biased region" description="Gly residues" evidence="1">
    <location>
        <begin position="52"/>
        <end position="77"/>
    </location>
</feature>
<evidence type="ECO:0000313" key="3">
    <source>
        <dbReference type="Proteomes" id="UP000002254"/>
    </source>
</evidence>
<dbReference type="Ensembl" id="ENSCAFT00000098753.1">
    <property type="protein sequence ID" value="ENSCAFP00000069893.1"/>
    <property type="gene ID" value="ENSCAFG00000052703.1"/>
</dbReference>
<feature type="region of interest" description="Disordered" evidence="1">
    <location>
        <begin position="1"/>
        <end position="81"/>
    </location>
</feature>
<reference evidence="2 3" key="1">
    <citation type="journal article" date="2005" name="Nature">
        <title>Genome sequence, comparative analysis and haplotype structure of the domestic dog.</title>
        <authorList>
            <consortium name="Broad Sequencing Platform"/>
            <person name="Lindblad-Toh K."/>
            <person name="Wade C.M."/>
            <person name="Mikkelsen T.S."/>
            <person name="Karlsson E.K."/>
            <person name="Jaffe D.B."/>
            <person name="Kamal M."/>
            <person name="Clamp M."/>
            <person name="Chang J.L."/>
            <person name="Kulbokas E.J. III"/>
            <person name="Zody M.C."/>
            <person name="Mauceli E."/>
            <person name="Xie X."/>
            <person name="Breen M."/>
            <person name="Wayne R.K."/>
            <person name="Ostrander E.A."/>
            <person name="Ponting C.P."/>
            <person name="Galibert F."/>
            <person name="Smith D.R."/>
            <person name="DeJong P.J."/>
            <person name="Kirkness E."/>
            <person name="Alvarez P."/>
            <person name="Biagi T."/>
            <person name="Brockman W."/>
            <person name="Butler J."/>
            <person name="Chin C.W."/>
            <person name="Cook A."/>
            <person name="Cuff J."/>
            <person name="Daly M.J."/>
            <person name="DeCaprio D."/>
            <person name="Gnerre S."/>
            <person name="Grabherr M."/>
            <person name="Kellis M."/>
            <person name="Kleber M."/>
            <person name="Bardeleben C."/>
            <person name="Goodstadt L."/>
            <person name="Heger A."/>
            <person name="Hitte C."/>
            <person name="Kim L."/>
            <person name="Koepfli K.P."/>
            <person name="Parker H.G."/>
            <person name="Pollinger J.P."/>
            <person name="Searle S.M."/>
            <person name="Sutter N.B."/>
            <person name="Thomas R."/>
            <person name="Webber C."/>
            <person name="Baldwin J."/>
            <person name="Abebe A."/>
            <person name="Abouelleil A."/>
            <person name="Aftuck L."/>
            <person name="Ait-Zahra M."/>
            <person name="Aldredge T."/>
            <person name="Allen N."/>
            <person name="An P."/>
            <person name="Anderson S."/>
            <person name="Antoine C."/>
            <person name="Arachchi H."/>
            <person name="Aslam A."/>
            <person name="Ayotte L."/>
            <person name="Bachantsang P."/>
            <person name="Barry A."/>
            <person name="Bayul T."/>
            <person name="Benamara M."/>
            <person name="Berlin A."/>
            <person name="Bessette D."/>
            <person name="Blitshteyn B."/>
            <person name="Bloom T."/>
            <person name="Blye J."/>
            <person name="Boguslavskiy L."/>
            <person name="Bonnet C."/>
            <person name="Boukhgalter B."/>
            <person name="Brown A."/>
            <person name="Cahill P."/>
            <person name="Calixte N."/>
            <person name="Camarata J."/>
            <person name="Cheshatsang Y."/>
            <person name="Chu J."/>
            <person name="Citroen M."/>
            <person name="Collymore A."/>
            <person name="Cooke P."/>
            <person name="Dawoe T."/>
            <person name="Daza R."/>
            <person name="Decktor K."/>
            <person name="DeGray S."/>
            <person name="Dhargay N."/>
            <person name="Dooley K."/>
            <person name="Dooley K."/>
            <person name="Dorje P."/>
            <person name="Dorjee K."/>
            <person name="Dorris L."/>
            <person name="Duffey N."/>
            <person name="Dupes A."/>
            <person name="Egbiremolen O."/>
            <person name="Elong R."/>
            <person name="Falk J."/>
            <person name="Farina A."/>
            <person name="Faro S."/>
            <person name="Ferguson D."/>
            <person name="Ferreira P."/>
            <person name="Fisher S."/>
            <person name="FitzGerald M."/>
            <person name="Foley K."/>
            <person name="Foley C."/>
            <person name="Franke A."/>
            <person name="Friedrich D."/>
            <person name="Gage D."/>
            <person name="Garber M."/>
            <person name="Gearin G."/>
            <person name="Giannoukos G."/>
            <person name="Goode T."/>
            <person name="Goyette A."/>
            <person name="Graham J."/>
            <person name="Grandbois E."/>
            <person name="Gyaltsen K."/>
            <person name="Hafez N."/>
            <person name="Hagopian D."/>
            <person name="Hagos B."/>
            <person name="Hall J."/>
            <person name="Healy C."/>
            <person name="Hegarty R."/>
            <person name="Honan T."/>
            <person name="Horn A."/>
            <person name="Houde N."/>
            <person name="Hughes L."/>
            <person name="Hunnicutt L."/>
            <person name="Husby M."/>
            <person name="Jester B."/>
            <person name="Jones C."/>
            <person name="Kamat A."/>
            <person name="Kanga B."/>
            <person name="Kells C."/>
            <person name="Khazanovich D."/>
            <person name="Kieu A.C."/>
            <person name="Kisner P."/>
            <person name="Kumar M."/>
            <person name="Lance K."/>
            <person name="Landers T."/>
            <person name="Lara M."/>
            <person name="Lee W."/>
            <person name="Leger J.P."/>
            <person name="Lennon N."/>
            <person name="Leuper L."/>
            <person name="LeVine S."/>
            <person name="Liu J."/>
            <person name="Liu X."/>
            <person name="Lokyitsang Y."/>
            <person name="Lokyitsang T."/>
            <person name="Lui A."/>
            <person name="Macdonald J."/>
            <person name="Major J."/>
            <person name="Marabella R."/>
            <person name="Maru K."/>
            <person name="Matthews C."/>
            <person name="McDonough S."/>
            <person name="Mehta T."/>
            <person name="Meldrim J."/>
            <person name="Melnikov A."/>
            <person name="Meneus L."/>
            <person name="Mihalev A."/>
            <person name="Mihova T."/>
            <person name="Miller K."/>
            <person name="Mittelman R."/>
            <person name="Mlenga V."/>
            <person name="Mulrain L."/>
            <person name="Munson G."/>
            <person name="Navidi A."/>
            <person name="Naylor J."/>
            <person name="Nguyen T."/>
            <person name="Nguyen N."/>
            <person name="Nguyen C."/>
            <person name="Nguyen T."/>
            <person name="Nicol R."/>
            <person name="Norbu N."/>
            <person name="Norbu C."/>
            <person name="Novod N."/>
            <person name="Nyima T."/>
            <person name="Olandt P."/>
            <person name="O'Neill B."/>
            <person name="O'Neill K."/>
            <person name="Osman S."/>
            <person name="Oyono L."/>
            <person name="Patti C."/>
            <person name="Perrin D."/>
            <person name="Phunkhang P."/>
            <person name="Pierre F."/>
            <person name="Priest M."/>
            <person name="Rachupka A."/>
            <person name="Raghuraman S."/>
            <person name="Rameau R."/>
            <person name="Ray V."/>
            <person name="Raymond C."/>
            <person name="Rege F."/>
            <person name="Rise C."/>
            <person name="Rogers J."/>
            <person name="Rogov P."/>
            <person name="Sahalie J."/>
            <person name="Settipalli S."/>
            <person name="Sharpe T."/>
            <person name="Shea T."/>
            <person name="Sheehan M."/>
            <person name="Sherpa N."/>
            <person name="Shi J."/>
            <person name="Shih D."/>
            <person name="Sloan J."/>
            <person name="Smith C."/>
            <person name="Sparrow T."/>
            <person name="Stalker J."/>
            <person name="Stange-Thomann N."/>
            <person name="Stavropoulos S."/>
            <person name="Stone C."/>
            <person name="Stone S."/>
            <person name="Sykes S."/>
            <person name="Tchuinga P."/>
            <person name="Tenzing P."/>
            <person name="Tesfaye S."/>
            <person name="Thoulutsang D."/>
            <person name="Thoulutsang Y."/>
            <person name="Topham K."/>
            <person name="Topping I."/>
            <person name="Tsamla T."/>
            <person name="Vassiliev H."/>
            <person name="Venkataraman V."/>
            <person name="Vo A."/>
            <person name="Wangchuk T."/>
            <person name="Wangdi T."/>
            <person name="Weiand M."/>
            <person name="Wilkinson J."/>
            <person name="Wilson A."/>
            <person name="Yadav S."/>
            <person name="Yang S."/>
            <person name="Yang X."/>
            <person name="Young G."/>
            <person name="Yu Q."/>
            <person name="Zainoun J."/>
            <person name="Zembek L."/>
            <person name="Zimmer A."/>
            <person name="Lander E.S."/>
        </authorList>
    </citation>
    <scope>NUCLEOTIDE SEQUENCE [LARGE SCALE GENOMIC DNA]</scope>
    <source>
        <strain evidence="2">Boxer</strain>
    </source>
</reference>
<evidence type="ECO:0000256" key="1">
    <source>
        <dbReference type="SAM" id="MobiDB-lite"/>
    </source>
</evidence>
<feature type="compositionally biased region" description="Low complexity" evidence="1">
    <location>
        <begin position="138"/>
        <end position="151"/>
    </location>
</feature>
<accession>A0A8P0PJG9</accession>
<dbReference type="AlphaFoldDB" id="A0A8P0PJG9"/>
<feature type="compositionally biased region" description="Basic residues" evidence="1">
    <location>
        <begin position="128"/>
        <end position="137"/>
    </location>
</feature>